<dbReference type="AlphaFoldDB" id="A0AAQ4F0A7"/>
<name>A0AAQ4F0A7_AMBAM</name>
<accession>A0AAQ4F0A7</accession>
<evidence type="ECO:0000313" key="2">
    <source>
        <dbReference type="EMBL" id="KAK8780536.1"/>
    </source>
</evidence>
<comment type="caution">
    <text evidence="2">The sequence shown here is derived from an EMBL/GenBank/DDBJ whole genome shotgun (WGS) entry which is preliminary data.</text>
</comment>
<evidence type="ECO:0000313" key="3">
    <source>
        <dbReference type="Proteomes" id="UP001321473"/>
    </source>
</evidence>
<evidence type="ECO:0008006" key="4">
    <source>
        <dbReference type="Google" id="ProtNLM"/>
    </source>
</evidence>
<dbReference type="EMBL" id="JARKHS020008726">
    <property type="protein sequence ID" value="KAK8780536.1"/>
    <property type="molecule type" value="Genomic_DNA"/>
</dbReference>
<feature type="signal peptide" evidence="1">
    <location>
        <begin position="1"/>
        <end position="30"/>
    </location>
</feature>
<gene>
    <name evidence="2" type="ORF">V5799_018123</name>
</gene>
<protein>
    <recommendedName>
        <fullName evidence="4">Secreted protein</fullName>
    </recommendedName>
</protein>
<feature type="chain" id="PRO_5042962107" description="Secreted protein" evidence="1">
    <location>
        <begin position="31"/>
        <end position="66"/>
    </location>
</feature>
<keyword evidence="3" id="KW-1185">Reference proteome</keyword>
<sequence length="66" mass="7298">MRSARNILACILHCCAVSLHLHWPCRPVQCAKASFLRLLGPLPEVRRPGTLLSRHGVGEQPLSRSS</sequence>
<dbReference type="Proteomes" id="UP001321473">
    <property type="component" value="Unassembled WGS sequence"/>
</dbReference>
<keyword evidence="1" id="KW-0732">Signal</keyword>
<evidence type="ECO:0000256" key="1">
    <source>
        <dbReference type="SAM" id="SignalP"/>
    </source>
</evidence>
<reference evidence="2 3" key="1">
    <citation type="journal article" date="2023" name="Arcadia Sci">
        <title>De novo assembly of a long-read Amblyomma americanum tick genome.</title>
        <authorList>
            <person name="Chou S."/>
            <person name="Poskanzer K.E."/>
            <person name="Rollins M."/>
            <person name="Thuy-Boun P.S."/>
        </authorList>
    </citation>
    <scope>NUCLEOTIDE SEQUENCE [LARGE SCALE GENOMIC DNA]</scope>
    <source>
        <strain evidence="2">F_SG_1</strain>
        <tissue evidence="2">Salivary glands</tissue>
    </source>
</reference>
<proteinExistence type="predicted"/>
<organism evidence="2 3">
    <name type="scientific">Amblyomma americanum</name>
    <name type="common">Lone star tick</name>
    <dbReference type="NCBI Taxonomy" id="6943"/>
    <lineage>
        <taxon>Eukaryota</taxon>
        <taxon>Metazoa</taxon>
        <taxon>Ecdysozoa</taxon>
        <taxon>Arthropoda</taxon>
        <taxon>Chelicerata</taxon>
        <taxon>Arachnida</taxon>
        <taxon>Acari</taxon>
        <taxon>Parasitiformes</taxon>
        <taxon>Ixodida</taxon>
        <taxon>Ixodoidea</taxon>
        <taxon>Ixodidae</taxon>
        <taxon>Amblyomminae</taxon>
        <taxon>Amblyomma</taxon>
    </lineage>
</organism>